<proteinExistence type="predicted"/>
<dbReference type="OrthoDB" id="1647761at2"/>
<comment type="caution">
    <text evidence="2">The sequence shown here is derived from an EMBL/GenBank/DDBJ whole genome shotgun (WGS) entry which is preliminary data.</text>
</comment>
<dbReference type="OMA" id="QFEVDHE"/>
<dbReference type="Pfam" id="PF13031">
    <property type="entry name" value="DUF3892"/>
    <property type="match status" value="1"/>
</dbReference>
<feature type="region of interest" description="Disordered" evidence="1">
    <location>
        <begin position="58"/>
        <end position="78"/>
    </location>
</feature>
<dbReference type="PATRIC" id="fig|159743.3.peg.5505"/>
<evidence type="ECO:0000256" key="1">
    <source>
        <dbReference type="SAM" id="MobiDB-lite"/>
    </source>
</evidence>
<name>A0A0D7WV58_9BACL</name>
<evidence type="ECO:0000313" key="2">
    <source>
        <dbReference type="EMBL" id="KJD43055.1"/>
    </source>
</evidence>
<dbReference type="EMBL" id="JTHP01000070">
    <property type="protein sequence ID" value="KJD43055.1"/>
    <property type="molecule type" value="Genomic_DNA"/>
</dbReference>
<dbReference type="AlphaFoldDB" id="A0A0D7WV58"/>
<accession>A0A0D7WV58</accession>
<dbReference type="RefSeq" id="WP_014282348.1">
    <property type="nucleotide sequence ID" value="NZ_JTHP01000070.1"/>
</dbReference>
<dbReference type="InterPro" id="IPR024997">
    <property type="entry name" value="DUF3892"/>
</dbReference>
<evidence type="ECO:0000313" key="3">
    <source>
        <dbReference type="Proteomes" id="UP000032534"/>
    </source>
</evidence>
<organism evidence="2 3">
    <name type="scientific">Paenibacillus terrae</name>
    <dbReference type="NCBI Taxonomy" id="159743"/>
    <lineage>
        <taxon>Bacteria</taxon>
        <taxon>Bacillati</taxon>
        <taxon>Bacillota</taxon>
        <taxon>Bacilli</taxon>
        <taxon>Bacillales</taxon>
        <taxon>Paenibacillaceae</taxon>
        <taxon>Paenibacillus</taxon>
    </lineage>
</organism>
<dbReference type="Proteomes" id="UP000032534">
    <property type="component" value="Unassembled WGS sequence"/>
</dbReference>
<protein>
    <recommendedName>
        <fullName evidence="4">DUF3892 domain-containing protein</fullName>
    </recommendedName>
</protein>
<sequence length="78" mass="8398">MANVEREQITAVRKNGDGDLTSFQTSTGRVLDYSQALNEIEAGSIAGVNVFKAKDGSKRIRGDADGDPTNNLDQLPLF</sequence>
<reference evidence="2 3" key="1">
    <citation type="submission" date="2014-11" db="EMBL/GenBank/DDBJ databases">
        <title>Draft Genome Sequences of Paenibacillus polymyxa NRRL B-30509 and Paenibacillus terrae NRRL B-30644, Strains from a Poultry Environment that Produce Tridecaptin A and Paenicidins.</title>
        <authorList>
            <person name="van Belkum M.J."/>
            <person name="Lohans C.T."/>
            <person name="Vederas J.C."/>
        </authorList>
    </citation>
    <scope>NUCLEOTIDE SEQUENCE [LARGE SCALE GENOMIC DNA]</scope>
    <source>
        <strain evidence="2 3">NRRL B-30644</strain>
    </source>
</reference>
<feature type="compositionally biased region" description="Polar residues" evidence="1">
    <location>
        <begin position="68"/>
        <end position="78"/>
    </location>
</feature>
<gene>
    <name evidence="2" type="ORF">QD47_24885</name>
</gene>
<evidence type="ECO:0008006" key="4">
    <source>
        <dbReference type="Google" id="ProtNLM"/>
    </source>
</evidence>
<keyword evidence="3" id="KW-1185">Reference proteome</keyword>
<feature type="region of interest" description="Disordered" evidence="1">
    <location>
        <begin position="1"/>
        <end position="23"/>
    </location>
</feature>